<comment type="catalytic activity">
    <reaction evidence="1 9">
        <text>(2R)-2-phosphoglycerate = (2R)-3-phosphoglycerate</text>
        <dbReference type="Rhea" id="RHEA:15901"/>
        <dbReference type="ChEBI" id="CHEBI:58272"/>
        <dbReference type="ChEBI" id="CHEBI:58289"/>
        <dbReference type="EC" id="5.4.2.12"/>
    </reaction>
</comment>
<dbReference type="EC" id="5.4.2.12" evidence="9 10"/>
<dbReference type="NCBIfam" id="TIGR01307">
    <property type="entry name" value="pgm_bpd_ind"/>
    <property type="match status" value="1"/>
</dbReference>
<evidence type="ECO:0000259" key="14">
    <source>
        <dbReference type="Pfam" id="PF01676"/>
    </source>
</evidence>
<dbReference type="GO" id="GO:0004619">
    <property type="term" value="F:phosphoglycerate mutase activity"/>
    <property type="evidence" value="ECO:0007669"/>
    <property type="project" value="UniProtKB-UniRule"/>
</dbReference>
<evidence type="ECO:0000313" key="17">
    <source>
        <dbReference type="Proteomes" id="UP000176420"/>
    </source>
</evidence>
<comment type="cofactor">
    <cofactor evidence="9">
        <name>Mn(2+)</name>
        <dbReference type="ChEBI" id="CHEBI:29035"/>
    </cofactor>
    <text evidence="9">Binds 2 manganese ions per subunit.</text>
</comment>
<dbReference type="AlphaFoldDB" id="A0A1G2BCX0"/>
<dbReference type="PANTHER" id="PTHR31637:SF0">
    <property type="entry name" value="2,3-BISPHOSPHOGLYCERATE-INDEPENDENT PHOSPHOGLYCERATE MUTASE"/>
    <property type="match status" value="1"/>
</dbReference>
<dbReference type="InterPro" id="IPR005995">
    <property type="entry name" value="Pgm_bpd_ind"/>
</dbReference>
<dbReference type="Pfam" id="PF06415">
    <property type="entry name" value="iPGM_N"/>
    <property type="match status" value="1"/>
</dbReference>
<dbReference type="InterPro" id="IPR011258">
    <property type="entry name" value="BPG-indep_PGM_N"/>
</dbReference>
<dbReference type="FunFam" id="3.40.1450.10:FF:000002">
    <property type="entry name" value="2,3-bisphosphoglycerate-independent phosphoglycerate mutase"/>
    <property type="match status" value="1"/>
</dbReference>
<feature type="binding site" evidence="9 13">
    <location>
        <position position="456"/>
    </location>
    <ligand>
        <name>Mn(2+)</name>
        <dbReference type="ChEBI" id="CHEBI:29035"/>
        <label>2</label>
    </ligand>
</feature>
<dbReference type="InterPro" id="IPR036646">
    <property type="entry name" value="PGAM_B_sf"/>
</dbReference>
<dbReference type="Gene3D" id="3.40.1450.10">
    <property type="entry name" value="BPG-independent phosphoglycerate mutase, domain B"/>
    <property type="match status" value="1"/>
</dbReference>
<dbReference type="GO" id="GO:0030145">
    <property type="term" value="F:manganese ion binding"/>
    <property type="evidence" value="ECO:0007669"/>
    <property type="project" value="UniProtKB-UniRule"/>
</dbReference>
<evidence type="ECO:0000256" key="2">
    <source>
        <dbReference type="ARBA" id="ARBA00002315"/>
    </source>
</evidence>
<evidence type="ECO:0000256" key="5">
    <source>
        <dbReference type="ARBA" id="ARBA00022723"/>
    </source>
</evidence>
<comment type="subunit">
    <text evidence="9">Monomer.</text>
</comment>
<keyword evidence="7 9" id="KW-0464">Manganese</keyword>
<evidence type="ECO:0000256" key="4">
    <source>
        <dbReference type="ARBA" id="ARBA00008819"/>
    </source>
</evidence>
<feature type="binding site" evidence="9 12">
    <location>
        <position position="134"/>
    </location>
    <ligand>
        <name>substrate</name>
    </ligand>
</feature>
<dbReference type="GO" id="GO:0005829">
    <property type="term" value="C:cytosol"/>
    <property type="evidence" value="ECO:0007669"/>
    <property type="project" value="TreeGrafter"/>
</dbReference>
<proteinExistence type="inferred from homology"/>
<evidence type="ECO:0000256" key="3">
    <source>
        <dbReference type="ARBA" id="ARBA00004798"/>
    </source>
</evidence>
<dbReference type="PIRSF" id="PIRSF001492">
    <property type="entry name" value="IPGAM"/>
    <property type="match status" value="1"/>
</dbReference>
<keyword evidence="6 9" id="KW-0324">Glycolysis</keyword>
<dbReference type="GO" id="GO:0006007">
    <property type="term" value="P:glucose catabolic process"/>
    <property type="evidence" value="ECO:0007669"/>
    <property type="project" value="InterPro"/>
</dbReference>
<protein>
    <recommendedName>
        <fullName evidence="9 10">2,3-bisphosphoglycerate-independent phosphoglycerate mutase</fullName>
        <shortName evidence="9">BPG-independent PGAM</shortName>
        <shortName evidence="9">Phosphoglyceromutase</shortName>
        <shortName evidence="9">iPGM</shortName>
        <ecNumber evidence="9 10">5.4.2.12</ecNumber>
    </recommendedName>
</protein>
<keyword evidence="5 9" id="KW-0479">Metal-binding</keyword>
<feature type="binding site" evidence="9 12">
    <location>
        <position position="348"/>
    </location>
    <ligand>
        <name>substrate</name>
    </ligand>
</feature>
<dbReference type="GO" id="GO:0006096">
    <property type="term" value="P:glycolytic process"/>
    <property type="evidence" value="ECO:0007669"/>
    <property type="project" value="UniProtKB-UniRule"/>
</dbReference>
<comment type="pathway">
    <text evidence="3 9">Carbohydrate degradation; glycolysis; pyruvate from D-glyceraldehyde 3-phosphate: step 3/5.</text>
</comment>
<organism evidence="16 17">
    <name type="scientific">Candidatus Kerfeldbacteria bacterium RIFOXYB2_FULL_38_14</name>
    <dbReference type="NCBI Taxonomy" id="1798547"/>
    <lineage>
        <taxon>Bacteria</taxon>
        <taxon>Candidatus Kerfeldiibacteriota</taxon>
    </lineage>
</organism>
<feature type="binding site" evidence="9 13">
    <location>
        <position position="457"/>
    </location>
    <ligand>
        <name>Mn(2+)</name>
        <dbReference type="ChEBI" id="CHEBI:29035"/>
        <label>2</label>
    </ligand>
</feature>
<evidence type="ECO:0000256" key="11">
    <source>
        <dbReference type="PIRSR" id="PIRSR001492-1"/>
    </source>
</evidence>
<feature type="binding site" evidence="9 13">
    <location>
        <position position="475"/>
    </location>
    <ligand>
        <name>Mn(2+)</name>
        <dbReference type="ChEBI" id="CHEBI:29035"/>
        <label>1</label>
    </ligand>
</feature>
<comment type="similarity">
    <text evidence="4 9">Belongs to the BPG-independent phosphoglycerate mutase family.</text>
</comment>
<dbReference type="InterPro" id="IPR017850">
    <property type="entry name" value="Alkaline_phosphatase_core_sf"/>
</dbReference>
<evidence type="ECO:0000256" key="1">
    <source>
        <dbReference type="ARBA" id="ARBA00000370"/>
    </source>
</evidence>
<accession>A0A1G2BCX0</accession>
<feature type="binding site" evidence="9 12">
    <location>
        <position position="197"/>
    </location>
    <ligand>
        <name>substrate</name>
    </ligand>
</feature>
<dbReference type="InterPro" id="IPR006124">
    <property type="entry name" value="Metalloenzyme"/>
</dbReference>
<name>A0A1G2BCX0_9BACT</name>
<evidence type="ECO:0000256" key="9">
    <source>
        <dbReference type="HAMAP-Rule" id="MF_01038"/>
    </source>
</evidence>
<evidence type="ECO:0000256" key="12">
    <source>
        <dbReference type="PIRSR" id="PIRSR001492-2"/>
    </source>
</evidence>
<feature type="binding site" evidence="9 13">
    <location>
        <position position="23"/>
    </location>
    <ligand>
        <name>Mn(2+)</name>
        <dbReference type="ChEBI" id="CHEBI:29035"/>
        <label>2</label>
    </ligand>
</feature>
<feature type="active site" description="Phosphoserine intermediate" evidence="9 11">
    <location>
        <position position="73"/>
    </location>
</feature>
<sequence length="539" mass="60152">MSNIENNNDVLKPQLPLLLLILDGWGVATPSRGNAISLARTPHLNRLMQTYPSVTLHASGEMVGLPWSEMGNSEVGHLNIGSGKIIYQNLPLINKAIANGSFFENKAFLSVLEKVQKEKSNLHLMGLVSDGNIHASQDHLYALLDLCKKHNLSQQVFVHVILDGRDTSRDAGLVFISKLETKMQELGVGKIATLAGRFYAMDRDNRWDRTEKAYRAIRYGQAERMSDSPLKALEQSYEKKVYDEEFPPTVIMEEDGTPRSTIGDNDGMIFFNFRADRARQLTKAFVLPGFQKFDIGAQLKNLSFISMTEYEKNLPLKIAFQQDTIKFPIARVIADNNLHQLHIAETEKYAHVTLFLNGGAEEAFKNEERALIPSPRVAAYNETPAMSVVKVADRILVELSKNKFQFIAANFANVDMVGHTGDLAATIAAVESVDKEIGRLAEQIETMNATMIITADHGNAEEMIDQQTGEIMKEHTTNPVPFIMVNSWLKKQRTLWPKVTEGDLSRMQPIGVLSDAAPTILKLMGLSIPQDMTSQSLIR</sequence>
<evidence type="ECO:0000256" key="13">
    <source>
        <dbReference type="PIRSR" id="PIRSR001492-3"/>
    </source>
</evidence>
<evidence type="ECO:0000259" key="15">
    <source>
        <dbReference type="Pfam" id="PF06415"/>
    </source>
</evidence>
<feature type="binding site" evidence="9 12">
    <location>
        <begin position="165"/>
        <end position="166"/>
    </location>
    <ligand>
        <name>substrate</name>
    </ligand>
</feature>
<feature type="binding site" evidence="9 12">
    <location>
        <begin position="274"/>
        <end position="277"/>
    </location>
    <ligand>
        <name>substrate</name>
    </ligand>
</feature>
<dbReference type="SUPFAM" id="SSF53649">
    <property type="entry name" value="Alkaline phosphatase-like"/>
    <property type="match status" value="1"/>
</dbReference>
<feature type="binding site" evidence="9 13">
    <location>
        <position position="419"/>
    </location>
    <ligand>
        <name>Mn(2+)</name>
        <dbReference type="ChEBI" id="CHEBI:29035"/>
        <label>1</label>
    </ligand>
</feature>
<dbReference type="Gene3D" id="3.40.720.10">
    <property type="entry name" value="Alkaline Phosphatase, subunit A"/>
    <property type="match status" value="1"/>
</dbReference>
<dbReference type="HAMAP" id="MF_01038">
    <property type="entry name" value="GpmI"/>
    <property type="match status" value="1"/>
</dbReference>
<dbReference type="UniPathway" id="UPA00109">
    <property type="reaction ID" value="UER00186"/>
</dbReference>
<feature type="domain" description="BPG-independent PGAM N-terminal" evidence="15">
    <location>
        <begin position="93"/>
        <end position="312"/>
    </location>
</feature>
<feature type="binding site" evidence="9 12">
    <location>
        <position position="203"/>
    </location>
    <ligand>
        <name>substrate</name>
    </ligand>
</feature>
<dbReference type="SUPFAM" id="SSF64158">
    <property type="entry name" value="2,3-Bisphosphoglycerate-independent phosphoglycerate mutase, substrate-binding domain"/>
    <property type="match status" value="1"/>
</dbReference>
<dbReference type="EMBL" id="MHKI01000020">
    <property type="protein sequence ID" value="OGY86439.1"/>
    <property type="molecule type" value="Genomic_DNA"/>
</dbReference>
<comment type="function">
    <text evidence="2 9">Catalyzes the interconversion of 2-phosphoglycerate and 3-phosphoglycerate.</text>
</comment>
<feature type="binding site" evidence="9 13">
    <location>
        <position position="73"/>
    </location>
    <ligand>
        <name>Mn(2+)</name>
        <dbReference type="ChEBI" id="CHEBI:29035"/>
        <label>2</label>
    </ligand>
</feature>
<feature type="binding site" evidence="9 13">
    <location>
        <position position="415"/>
    </location>
    <ligand>
        <name>Mn(2+)</name>
        <dbReference type="ChEBI" id="CHEBI:29035"/>
        <label>1</label>
    </ligand>
</feature>
<dbReference type="Proteomes" id="UP000176420">
    <property type="component" value="Unassembled WGS sequence"/>
</dbReference>
<feature type="domain" description="Metalloenzyme" evidence="14">
    <location>
        <begin position="17"/>
        <end position="527"/>
    </location>
</feature>
<evidence type="ECO:0000313" key="16">
    <source>
        <dbReference type="EMBL" id="OGY86439.1"/>
    </source>
</evidence>
<keyword evidence="8 9" id="KW-0413">Isomerase</keyword>
<dbReference type="Pfam" id="PF01676">
    <property type="entry name" value="Metalloenzyme"/>
    <property type="match status" value="1"/>
</dbReference>
<evidence type="ECO:0000256" key="6">
    <source>
        <dbReference type="ARBA" id="ARBA00023152"/>
    </source>
</evidence>
<reference evidence="16 17" key="1">
    <citation type="journal article" date="2016" name="Nat. Commun.">
        <title>Thousands of microbial genomes shed light on interconnected biogeochemical processes in an aquifer system.</title>
        <authorList>
            <person name="Anantharaman K."/>
            <person name="Brown C.T."/>
            <person name="Hug L.A."/>
            <person name="Sharon I."/>
            <person name="Castelle C.J."/>
            <person name="Probst A.J."/>
            <person name="Thomas B.C."/>
            <person name="Singh A."/>
            <person name="Wilkins M.J."/>
            <person name="Karaoz U."/>
            <person name="Brodie E.L."/>
            <person name="Williams K.H."/>
            <person name="Hubbard S.S."/>
            <person name="Banfield J.F."/>
        </authorList>
    </citation>
    <scope>NUCLEOTIDE SEQUENCE [LARGE SCALE GENOMIC DNA]</scope>
</reference>
<comment type="caution">
    <text evidence="16">The sequence shown here is derived from an EMBL/GenBank/DDBJ whole genome shotgun (WGS) entry which is preliminary data.</text>
</comment>
<evidence type="ECO:0000256" key="10">
    <source>
        <dbReference type="NCBIfam" id="TIGR01307"/>
    </source>
</evidence>
<dbReference type="CDD" id="cd16010">
    <property type="entry name" value="iPGM"/>
    <property type="match status" value="1"/>
</dbReference>
<evidence type="ECO:0000256" key="8">
    <source>
        <dbReference type="ARBA" id="ARBA00023235"/>
    </source>
</evidence>
<evidence type="ECO:0000256" key="7">
    <source>
        <dbReference type="ARBA" id="ARBA00023211"/>
    </source>
</evidence>
<dbReference type="PANTHER" id="PTHR31637">
    <property type="entry name" value="2,3-BISPHOSPHOGLYCERATE-INDEPENDENT PHOSPHOGLYCERATE MUTASE"/>
    <property type="match status" value="1"/>
</dbReference>
<gene>
    <name evidence="9" type="primary">gpmI</name>
    <name evidence="16" type="ORF">A2319_01305</name>
</gene>